<protein>
    <submittedName>
        <fullName evidence="2">Uncharacterized protein</fullName>
    </submittedName>
</protein>
<evidence type="ECO:0000313" key="3">
    <source>
        <dbReference type="Proteomes" id="UP000295264"/>
    </source>
</evidence>
<comment type="caution">
    <text evidence="2">The sequence shown here is derived from an EMBL/GenBank/DDBJ whole genome shotgun (WGS) entry which is preliminary data.</text>
</comment>
<feature type="non-terminal residue" evidence="2">
    <location>
        <position position="1"/>
    </location>
</feature>
<keyword evidence="3" id="KW-1185">Reference proteome</keyword>
<evidence type="ECO:0000313" key="2">
    <source>
        <dbReference type="EMBL" id="TEA41524.1"/>
    </source>
</evidence>
<sequence length="67" mass="7120">AARELCWYRKACGSRPSSAPPQGSLKSTDGGLVLSSPSRWARRPGAEFGKAAQSRRRVPSPLPAGQL</sequence>
<feature type="compositionally biased region" description="Polar residues" evidence="1">
    <location>
        <begin position="15"/>
        <end position="27"/>
    </location>
</feature>
<feature type="region of interest" description="Disordered" evidence="1">
    <location>
        <begin position="12"/>
        <end position="67"/>
    </location>
</feature>
<evidence type="ECO:0000256" key="1">
    <source>
        <dbReference type="SAM" id="MobiDB-lite"/>
    </source>
</evidence>
<dbReference type="AlphaFoldDB" id="A0A484H041"/>
<dbReference type="Proteomes" id="UP000295264">
    <property type="component" value="Unassembled WGS sequence"/>
</dbReference>
<gene>
    <name evidence="2" type="ORF">DBR06_SOUSAS28010011</name>
</gene>
<organism evidence="2 3">
    <name type="scientific">Sousa chinensis</name>
    <name type="common">Indo-pacific humpbacked dolphin</name>
    <name type="synonym">Steno chinensis</name>
    <dbReference type="NCBI Taxonomy" id="103600"/>
    <lineage>
        <taxon>Eukaryota</taxon>
        <taxon>Metazoa</taxon>
        <taxon>Chordata</taxon>
        <taxon>Craniata</taxon>
        <taxon>Vertebrata</taxon>
        <taxon>Euteleostomi</taxon>
        <taxon>Mammalia</taxon>
        <taxon>Eutheria</taxon>
        <taxon>Laurasiatheria</taxon>
        <taxon>Artiodactyla</taxon>
        <taxon>Whippomorpha</taxon>
        <taxon>Cetacea</taxon>
        <taxon>Odontoceti</taxon>
        <taxon>Delphinidae</taxon>
        <taxon>Sousa</taxon>
    </lineage>
</organism>
<reference evidence="2 3" key="1">
    <citation type="journal article" date="2018" name="Genomics">
        <title>Molecular footprints of inshore aquatic adaptation in Indo-Pacific humpback dolphin (Sousa chinensis).</title>
        <authorList>
            <person name="Ming Y."/>
            <person name="Jian J."/>
            <person name="Yu F."/>
            <person name="Yu X."/>
            <person name="Wang J."/>
            <person name="Liu W."/>
        </authorList>
    </citation>
    <scope>NUCLEOTIDE SEQUENCE [LARGE SCALE GENOMIC DNA]</scope>
    <source>
        <strain evidence="2">MY-2018</strain>
        <tissue evidence="2">Skin</tissue>
    </source>
</reference>
<accession>A0A484H041</accession>
<dbReference type="EMBL" id="QWLN02001170">
    <property type="protein sequence ID" value="TEA41524.1"/>
    <property type="molecule type" value="Genomic_DNA"/>
</dbReference>
<proteinExistence type="predicted"/>
<name>A0A484H041_SOUCH</name>